<sequence>MRKASIRSIVHKRFRICTTDSNHTYPVAENLLNRNFTPEYTGKAWGSDLTYIKTTNGWLYLTVIIDLADRKVVGWSLSQTMKASDTVIPAWKMAIGLATFDRRERDRQI</sequence>
<evidence type="ECO:0000313" key="3">
    <source>
        <dbReference type="Proteomes" id="UP000480178"/>
    </source>
</evidence>
<dbReference type="InterPro" id="IPR036397">
    <property type="entry name" value="RNaseH_sf"/>
</dbReference>
<organism evidence="2 3">
    <name type="scientific">Rhodocytophaga rosea</name>
    <dbReference type="NCBI Taxonomy" id="2704465"/>
    <lineage>
        <taxon>Bacteria</taxon>
        <taxon>Pseudomonadati</taxon>
        <taxon>Bacteroidota</taxon>
        <taxon>Cytophagia</taxon>
        <taxon>Cytophagales</taxon>
        <taxon>Rhodocytophagaceae</taxon>
        <taxon>Rhodocytophaga</taxon>
    </lineage>
</organism>
<dbReference type="PANTHER" id="PTHR46889:SF4">
    <property type="entry name" value="TRANSPOSASE INSO FOR INSERTION SEQUENCE ELEMENT IS911B-RELATED"/>
    <property type="match status" value="1"/>
</dbReference>
<dbReference type="Pfam" id="PF00665">
    <property type="entry name" value="rve"/>
    <property type="match status" value="1"/>
</dbReference>
<dbReference type="Proteomes" id="UP000480178">
    <property type="component" value="Chromosome"/>
</dbReference>
<evidence type="ECO:0000313" key="2">
    <source>
        <dbReference type="EMBL" id="QHT65754.1"/>
    </source>
</evidence>
<dbReference type="EMBL" id="CP048222">
    <property type="protein sequence ID" value="QHT65754.1"/>
    <property type="molecule type" value="Genomic_DNA"/>
</dbReference>
<dbReference type="GO" id="GO:0015074">
    <property type="term" value="P:DNA integration"/>
    <property type="evidence" value="ECO:0007669"/>
    <property type="project" value="InterPro"/>
</dbReference>
<dbReference type="InterPro" id="IPR001584">
    <property type="entry name" value="Integrase_cat-core"/>
</dbReference>
<keyword evidence="3" id="KW-1185">Reference proteome</keyword>
<dbReference type="InterPro" id="IPR050900">
    <property type="entry name" value="Transposase_IS3/IS150/IS904"/>
</dbReference>
<dbReference type="RefSeq" id="WP_162441833.1">
    <property type="nucleotide sequence ID" value="NZ_CP048222.1"/>
</dbReference>
<dbReference type="KEGG" id="rhoz:GXP67_03260"/>
<dbReference type="PANTHER" id="PTHR46889">
    <property type="entry name" value="TRANSPOSASE INSF FOR INSERTION SEQUENCE IS3B-RELATED"/>
    <property type="match status" value="1"/>
</dbReference>
<evidence type="ECO:0000259" key="1">
    <source>
        <dbReference type="Pfam" id="PF00665"/>
    </source>
</evidence>
<dbReference type="AlphaFoldDB" id="A0A6C0GD23"/>
<dbReference type="SUPFAM" id="SSF53098">
    <property type="entry name" value="Ribonuclease H-like"/>
    <property type="match status" value="1"/>
</dbReference>
<proteinExistence type="predicted"/>
<dbReference type="InterPro" id="IPR012337">
    <property type="entry name" value="RNaseH-like_sf"/>
</dbReference>
<dbReference type="Gene3D" id="3.30.420.10">
    <property type="entry name" value="Ribonuclease H-like superfamily/Ribonuclease H"/>
    <property type="match status" value="1"/>
</dbReference>
<accession>A0A6C0GD23</accession>
<feature type="domain" description="Integrase catalytic" evidence="1">
    <location>
        <begin position="43"/>
        <end position="95"/>
    </location>
</feature>
<dbReference type="GO" id="GO:0003676">
    <property type="term" value="F:nucleic acid binding"/>
    <property type="evidence" value="ECO:0007669"/>
    <property type="project" value="InterPro"/>
</dbReference>
<gene>
    <name evidence="2" type="ORF">GXP67_03260</name>
</gene>
<protein>
    <recommendedName>
        <fullName evidence="1">Integrase catalytic domain-containing protein</fullName>
    </recommendedName>
</protein>
<reference evidence="2 3" key="1">
    <citation type="submission" date="2020-01" db="EMBL/GenBank/DDBJ databases">
        <authorList>
            <person name="Kim M.K."/>
        </authorList>
    </citation>
    <scope>NUCLEOTIDE SEQUENCE [LARGE SCALE GENOMIC DNA]</scope>
    <source>
        <strain evidence="2 3">172606-1</strain>
    </source>
</reference>
<name>A0A6C0GD23_9BACT</name>